<evidence type="ECO:0000313" key="2">
    <source>
        <dbReference type="Proteomes" id="UP000574769"/>
    </source>
</evidence>
<reference evidence="1 2" key="1">
    <citation type="submission" date="2020-08" db="EMBL/GenBank/DDBJ databases">
        <title>Genomic Encyclopedia of Type Strains, Phase IV (KMG-IV): sequencing the most valuable type-strain genomes for metagenomic binning, comparative biology and taxonomic classification.</title>
        <authorList>
            <person name="Goeker M."/>
        </authorList>
    </citation>
    <scope>NUCLEOTIDE SEQUENCE [LARGE SCALE GENOMIC DNA]</scope>
    <source>
        <strain evidence="1 2">DSM 15867</strain>
    </source>
</reference>
<proteinExistence type="predicted"/>
<keyword evidence="2" id="KW-1185">Reference proteome</keyword>
<protein>
    <submittedName>
        <fullName evidence="1">Uncharacterized protein</fullName>
    </submittedName>
</protein>
<comment type="caution">
    <text evidence="1">The sequence shown here is derived from an EMBL/GenBank/DDBJ whole genome shotgun (WGS) entry which is preliminary data.</text>
</comment>
<name>A0A7W7AJ38_9SPHN</name>
<dbReference type="AlphaFoldDB" id="A0A7W7AJ38"/>
<evidence type="ECO:0000313" key="1">
    <source>
        <dbReference type="EMBL" id="MBB4617991.1"/>
    </source>
</evidence>
<dbReference type="Proteomes" id="UP000574769">
    <property type="component" value="Unassembled WGS sequence"/>
</dbReference>
<organism evidence="1 2">
    <name type="scientific">Sphingomonas abaci</name>
    <dbReference type="NCBI Taxonomy" id="237611"/>
    <lineage>
        <taxon>Bacteria</taxon>
        <taxon>Pseudomonadati</taxon>
        <taxon>Pseudomonadota</taxon>
        <taxon>Alphaproteobacteria</taxon>
        <taxon>Sphingomonadales</taxon>
        <taxon>Sphingomonadaceae</taxon>
        <taxon>Sphingomonas</taxon>
    </lineage>
</organism>
<accession>A0A7W7AJ38</accession>
<sequence>MLNTRLEVARSVGMPLIKMEEHLDQALTQAAAMQTAAINGRRRAKLPLEAGEDALTLIADATAQLLAARKAVHQAHRLFRQEQTNMGLGVVSYGDYGDTPEGSSSTRADVAPLHVVQAA</sequence>
<dbReference type="RefSeq" id="WP_184114389.1">
    <property type="nucleotide sequence ID" value="NZ_JACHNY010000004.1"/>
</dbReference>
<dbReference type="EMBL" id="JACHNY010000004">
    <property type="protein sequence ID" value="MBB4617991.1"/>
    <property type="molecule type" value="Genomic_DNA"/>
</dbReference>
<gene>
    <name evidence="1" type="ORF">GGQ96_002127</name>
</gene>